<organism evidence="1 2">
    <name type="scientific">Trachipleistophora hominis</name>
    <name type="common">Microsporidian parasite</name>
    <dbReference type="NCBI Taxonomy" id="72359"/>
    <lineage>
        <taxon>Eukaryota</taxon>
        <taxon>Fungi</taxon>
        <taxon>Fungi incertae sedis</taxon>
        <taxon>Microsporidia</taxon>
        <taxon>Pleistophoridae</taxon>
        <taxon>Trachipleistophora</taxon>
    </lineage>
</organism>
<dbReference type="VEuPathDB" id="MicrosporidiaDB:THOM_0992"/>
<accession>L7JYA8</accession>
<sequence length="66" mass="7362">VNMSINQNISFGGSIKISKLKNVTVNKMITVNVSIKEPHIQKCSGSFVINQLFGTNRKRVSKNWAI</sequence>
<reference evidence="1 2" key="1">
    <citation type="journal article" date="2012" name="PLoS Pathog.">
        <title>The genome of the obligate intracellular parasite Trachipleistophora hominis: new insights into microsporidian genome dynamics and reductive evolution.</title>
        <authorList>
            <person name="Heinz E."/>
            <person name="Williams T.A."/>
            <person name="Nakjang S."/>
            <person name="Noel C.J."/>
            <person name="Swan D.C."/>
            <person name="Goldberg A.V."/>
            <person name="Harris S.R."/>
            <person name="Weinmaier T."/>
            <person name="Markert S."/>
            <person name="Becher D."/>
            <person name="Bernhardt J."/>
            <person name="Dagan T."/>
            <person name="Hacker C."/>
            <person name="Lucocq J.M."/>
            <person name="Schweder T."/>
            <person name="Rattei T."/>
            <person name="Hall N."/>
            <person name="Hirt R.P."/>
            <person name="Embley T.M."/>
        </authorList>
    </citation>
    <scope>NUCLEOTIDE SEQUENCE [LARGE SCALE GENOMIC DNA]</scope>
</reference>
<protein>
    <submittedName>
        <fullName evidence="1">Putative LRR containing protein</fullName>
    </submittedName>
</protein>
<dbReference type="InParanoid" id="L7JYA8"/>
<proteinExistence type="predicted"/>
<name>L7JYA8_TRAHO</name>
<feature type="non-terminal residue" evidence="1">
    <location>
        <position position="1"/>
    </location>
</feature>
<dbReference type="Proteomes" id="UP000011185">
    <property type="component" value="Unassembled WGS sequence"/>
</dbReference>
<gene>
    <name evidence="1" type="ORF">THOM_0992</name>
</gene>
<evidence type="ECO:0000313" key="1">
    <source>
        <dbReference type="EMBL" id="ELQ76041.1"/>
    </source>
</evidence>
<dbReference type="HOGENOM" id="CLU_2838363_0_0_1"/>
<dbReference type="EMBL" id="JH993887">
    <property type="protein sequence ID" value="ELQ76041.1"/>
    <property type="molecule type" value="Genomic_DNA"/>
</dbReference>
<keyword evidence="2" id="KW-1185">Reference proteome</keyword>
<dbReference type="AlphaFoldDB" id="L7JYA8"/>
<evidence type="ECO:0000313" key="2">
    <source>
        <dbReference type="Proteomes" id="UP000011185"/>
    </source>
</evidence>